<evidence type="ECO:0000256" key="7">
    <source>
        <dbReference type="ARBA" id="ARBA00022679"/>
    </source>
</evidence>
<keyword evidence="14 20" id="KW-1133">Transmembrane helix</keyword>
<evidence type="ECO:0000256" key="1">
    <source>
        <dbReference type="ARBA" id="ARBA00004251"/>
    </source>
</evidence>
<dbReference type="EC" id="2.7.11.1" evidence="2"/>
<dbReference type="Pfam" id="PF00069">
    <property type="entry name" value="Pkinase"/>
    <property type="match status" value="1"/>
</dbReference>
<evidence type="ECO:0000256" key="16">
    <source>
        <dbReference type="ARBA" id="ARBA00023170"/>
    </source>
</evidence>
<feature type="domain" description="Protein kinase" evidence="21">
    <location>
        <begin position="288"/>
        <end position="565"/>
    </location>
</feature>
<evidence type="ECO:0000256" key="3">
    <source>
        <dbReference type="ARBA" id="ARBA00022475"/>
    </source>
</evidence>
<dbReference type="SUPFAM" id="SSF56112">
    <property type="entry name" value="Protein kinase-like (PK-like)"/>
    <property type="match status" value="1"/>
</dbReference>
<dbReference type="AlphaFoldDB" id="A0A140G4L0"/>
<proteinExistence type="evidence at transcript level"/>
<dbReference type="GO" id="GO:0005524">
    <property type="term" value="F:ATP binding"/>
    <property type="evidence" value="ECO:0007669"/>
    <property type="project" value="UniProtKB-KW"/>
</dbReference>
<dbReference type="Gene3D" id="3.30.200.20">
    <property type="entry name" value="Phosphorylase Kinase, domain 1"/>
    <property type="match status" value="1"/>
</dbReference>
<dbReference type="Gene3D" id="3.80.10.10">
    <property type="entry name" value="Ribonuclease Inhibitor"/>
    <property type="match status" value="1"/>
</dbReference>
<evidence type="ECO:0000256" key="4">
    <source>
        <dbReference type="ARBA" id="ARBA00022527"/>
    </source>
</evidence>
<keyword evidence="15 20" id="KW-0472">Membrane</keyword>
<evidence type="ECO:0000256" key="2">
    <source>
        <dbReference type="ARBA" id="ARBA00012513"/>
    </source>
</evidence>
<evidence type="ECO:0000259" key="21">
    <source>
        <dbReference type="PROSITE" id="PS50011"/>
    </source>
</evidence>
<keyword evidence="9" id="KW-0732">Signal</keyword>
<keyword evidence="11" id="KW-0547">Nucleotide-binding</keyword>
<keyword evidence="12" id="KW-0418">Kinase</keyword>
<evidence type="ECO:0000256" key="13">
    <source>
        <dbReference type="ARBA" id="ARBA00022840"/>
    </source>
</evidence>
<dbReference type="InterPro" id="IPR032675">
    <property type="entry name" value="LRR_dom_sf"/>
</dbReference>
<evidence type="ECO:0000256" key="19">
    <source>
        <dbReference type="ARBA" id="ARBA00048679"/>
    </source>
</evidence>
<dbReference type="InterPro" id="IPR011009">
    <property type="entry name" value="Kinase-like_dom_sf"/>
</dbReference>
<comment type="catalytic activity">
    <reaction evidence="18">
        <text>L-threonyl-[protein] + ATP = O-phospho-L-threonyl-[protein] + ADP + H(+)</text>
        <dbReference type="Rhea" id="RHEA:46608"/>
        <dbReference type="Rhea" id="RHEA-COMP:11060"/>
        <dbReference type="Rhea" id="RHEA-COMP:11605"/>
        <dbReference type="ChEBI" id="CHEBI:15378"/>
        <dbReference type="ChEBI" id="CHEBI:30013"/>
        <dbReference type="ChEBI" id="CHEBI:30616"/>
        <dbReference type="ChEBI" id="CHEBI:61977"/>
        <dbReference type="ChEBI" id="CHEBI:456216"/>
        <dbReference type="EC" id="2.7.11.1"/>
    </reaction>
</comment>
<evidence type="ECO:0000256" key="20">
    <source>
        <dbReference type="SAM" id="Phobius"/>
    </source>
</evidence>
<accession>A0A140G4L0</accession>
<evidence type="ECO:0000313" key="22">
    <source>
        <dbReference type="EMBL" id="AMM42982.1"/>
    </source>
</evidence>
<evidence type="ECO:0000256" key="9">
    <source>
        <dbReference type="ARBA" id="ARBA00022729"/>
    </source>
</evidence>
<evidence type="ECO:0000256" key="8">
    <source>
        <dbReference type="ARBA" id="ARBA00022692"/>
    </source>
</evidence>
<dbReference type="SMART" id="SM00369">
    <property type="entry name" value="LRR_TYP"/>
    <property type="match status" value="3"/>
</dbReference>
<evidence type="ECO:0000256" key="6">
    <source>
        <dbReference type="ARBA" id="ARBA00022614"/>
    </source>
</evidence>
<evidence type="ECO:0000256" key="5">
    <source>
        <dbReference type="ARBA" id="ARBA00022553"/>
    </source>
</evidence>
<keyword evidence="4" id="KW-0723">Serine/threonine-protein kinase</keyword>
<dbReference type="PROSITE" id="PS50011">
    <property type="entry name" value="PROTEIN_KINASE_DOM"/>
    <property type="match status" value="1"/>
</dbReference>
<dbReference type="InterPro" id="IPR000719">
    <property type="entry name" value="Prot_kinase_dom"/>
</dbReference>
<keyword evidence="3" id="KW-1003">Cell membrane</keyword>
<dbReference type="Pfam" id="PF23598">
    <property type="entry name" value="LRR_14"/>
    <property type="match status" value="1"/>
</dbReference>
<comment type="subcellular location">
    <subcellularLocation>
        <location evidence="1">Cell membrane</location>
        <topology evidence="1">Single-pass type I membrane protein</topology>
    </subcellularLocation>
</comment>
<keyword evidence="5" id="KW-0597">Phosphoprotein</keyword>
<protein>
    <recommendedName>
        <fullName evidence="2">non-specific serine/threonine protein kinase</fullName>
        <ecNumber evidence="2">2.7.11.1</ecNumber>
    </recommendedName>
</protein>
<keyword evidence="10" id="KW-0677">Repeat</keyword>
<organism evidence="22">
    <name type="scientific">Vernicia montana</name>
    <dbReference type="NCBI Taxonomy" id="316732"/>
    <lineage>
        <taxon>Eukaryota</taxon>
        <taxon>Viridiplantae</taxon>
        <taxon>Streptophyta</taxon>
        <taxon>Embryophyta</taxon>
        <taxon>Tracheophyta</taxon>
        <taxon>Spermatophyta</taxon>
        <taxon>Magnoliopsida</taxon>
        <taxon>eudicotyledons</taxon>
        <taxon>Gunneridae</taxon>
        <taxon>Pentapetalae</taxon>
        <taxon>rosids</taxon>
        <taxon>fabids</taxon>
        <taxon>Malpighiales</taxon>
        <taxon>Euphorbiaceae</taxon>
        <taxon>Crotonoideae</taxon>
        <taxon>Aleuritideae</taxon>
        <taxon>Vernicia</taxon>
    </lineage>
</organism>
<keyword evidence="13" id="KW-0067">ATP-binding</keyword>
<dbReference type="GO" id="GO:0005886">
    <property type="term" value="C:plasma membrane"/>
    <property type="evidence" value="ECO:0007669"/>
    <property type="project" value="UniProtKB-SubCell"/>
</dbReference>
<dbReference type="Pfam" id="PF00560">
    <property type="entry name" value="LRR_1"/>
    <property type="match status" value="1"/>
</dbReference>
<dbReference type="InterPro" id="IPR008266">
    <property type="entry name" value="Tyr_kinase_AS"/>
</dbReference>
<dbReference type="InterPro" id="IPR051420">
    <property type="entry name" value="Ser_Thr_Kinases_DiverseReg"/>
</dbReference>
<sequence length="588" mass="65326">MMSGKIPPELGNLTNLQNLDLSSNQLIGKIPFELFTASKLNRLNLSNNQLSDQIPAEIGMLSRLQYLDFSQNKLDGPIPEEIGDCQALIFLDLSKNRLNGTMPYQIGNLDFLQTLLDLSQNSMAGEIPAQLGKLIRLEILNLSRNHLSGPIPSSLQDLISLQHVDVSENNLEGPLPDNKAFYQAPNTSLIGNPGLCGEKAQGLSPCSKDTSSEKQNKSNRWKLIIAIVIPIVASVLLLILFGILIFQHRFRADRDKTEKNSGGRSSFSVWNYKSRIEFEDIVTATENFDEKHSIGRGGQGSVYKAILPSGDIFAVKRLHPSEDNVSSDEYQMKTFKSEMYSLTEIRHRNIVKMHGFSYLNGSLYFVYEFARGGSLGEWLQEEKKAKILNWDLRLKVIKGVANALSYLHHDCTPAVVHRDISGSNILLDAEFEAKISDFGTARVLKKSESNWTVPVGSYGYIAPELASTIKVTEKCDVYSFGVVALEVILGKHPHELLLCLQSGGYDMLFSYILDKRLAPPTGPIVQELVLAVTLALLCIRENPKSRPTMHQVSSELSAGTILPLLAPLQMLTLQDLMDVFSHITTNRV</sequence>
<name>A0A140G4L0_9ROSI</name>
<dbReference type="FunFam" id="3.30.200.20:FF:000309">
    <property type="entry name" value="Leucine-rich repeat receptor protein kinase MSP1"/>
    <property type="match status" value="1"/>
</dbReference>
<reference evidence="22" key="1">
    <citation type="journal article" date="2015" name="Int J Genomics">
        <title>Genome-Wide Identification and Characterization of the LRR-RLK Gene Family in Two Vernicia Species.</title>
        <authorList>
            <person name="Zhu H."/>
            <person name="Wang Y."/>
            <person name="Yin H."/>
            <person name="Gao M."/>
            <person name="Zhang Q."/>
            <person name="Chen Y."/>
        </authorList>
    </citation>
    <scope>NUCLEOTIDE SEQUENCE</scope>
</reference>
<evidence type="ECO:0000256" key="15">
    <source>
        <dbReference type="ARBA" id="ARBA00023136"/>
    </source>
</evidence>
<evidence type="ECO:0000256" key="11">
    <source>
        <dbReference type="ARBA" id="ARBA00022741"/>
    </source>
</evidence>
<dbReference type="SUPFAM" id="SSF52058">
    <property type="entry name" value="L domain-like"/>
    <property type="match status" value="1"/>
</dbReference>
<evidence type="ECO:0000256" key="17">
    <source>
        <dbReference type="ARBA" id="ARBA00023180"/>
    </source>
</evidence>
<dbReference type="PRINTS" id="PR00019">
    <property type="entry name" value="LEURICHRPT"/>
</dbReference>
<dbReference type="GO" id="GO:0004674">
    <property type="term" value="F:protein serine/threonine kinase activity"/>
    <property type="evidence" value="ECO:0007669"/>
    <property type="project" value="UniProtKB-KW"/>
</dbReference>
<dbReference type="PROSITE" id="PS00109">
    <property type="entry name" value="PROTEIN_KINASE_TYR"/>
    <property type="match status" value="1"/>
</dbReference>
<dbReference type="FunFam" id="1.10.510.10:FF:000417">
    <property type="entry name" value="Leucine-rich repeat receptor-like protein kinase"/>
    <property type="match status" value="1"/>
</dbReference>
<evidence type="ECO:0000256" key="12">
    <source>
        <dbReference type="ARBA" id="ARBA00022777"/>
    </source>
</evidence>
<comment type="catalytic activity">
    <reaction evidence="19">
        <text>L-seryl-[protein] + ATP = O-phospho-L-seryl-[protein] + ADP + H(+)</text>
        <dbReference type="Rhea" id="RHEA:17989"/>
        <dbReference type="Rhea" id="RHEA-COMP:9863"/>
        <dbReference type="Rhea" id="RHEA-COMP:11604"/>
        <dbReference type="ChEBI" id="CHEBI:15378"/>
        <dbReference type="ChEBI" id="CHEBI:29999"/>
        <dbReference type="ChEBI" id="CHEBI:30616"/>
        <dbReference type="ChEBI" id="CHEBI:83421"/>
        <dbReference type="ChEBI" id="CHEBI:456216"/>
        <dbReference type="EC" id="2.7.11.1"/>
    </reaction>
</comment>
<keyword evidence="8 20" id="KW-0812">Transmembrane</keyword>
<dbReference type="FunFam" id="3.80.10.10:FF:000416">
    <property type="entry name" value="Probable leucine-rich repeat receptor-like protein kinase At5g63930"/>
    <property type="match status" value="1"/>
</dbReference>
<evidence type="ECO:0000256" key="18">
    <source>
        <dbReference type="ARBA" id="ARBA00047899"/>
    </source>
</evidence>
<evidence type="ECO:0000256" key="10">
    <source>
        <dbReference type="ARBA" id="ARBA00022737"/>
    </source>
</evidence>
<dbReference type="FunFam" id="3.80.10.10:FF:000722">
    <property type="entry name" value="Leucine-rich repeat receptor-like protein kinase"/>
    <property type="match status" value="1"/>
</dbReference>
<dbReference type="PROSITE" id="PS51450">
    <property type="entry name" value="LRR"/>
    <property type="match status" value="1"/>
</dbReference>
<dbReference type="EMBL" id="KT805730">
    <property type="protein sequence ID" value="AMM42982.1"/>
    <property type="molecule type" value="mRNA"/>
</dbReference>
<keyword evidence="17" id="KW-0325">Glycoprotein</keyword>
<keyword evidence="7" id="KW-0808">Transferase</keyword>
<keyword evidence="6" id="KW-0433">Leucine-rich repeat</keyword>
<dbReference type="InterPro" id="IPR003591">
    <property type="entry name" value="Leu-rich_rpt_typical-subtyp"/>
</dbReference>
<evidence type="ECO:0000256" key="14">
    <source>
        <dbReference type="ARBA" id="ARBA00022989"/>
    </source>
</evidence>
<dbReference type="Gene3D" id="1.10.510.10">
    <property type="entry name" value="Transferase(Phosphotransferase) domain 1"/>
    <property type="match status" value="1"/>
</dbReference>
<dbReference type="InterPro" id="IPR001611">
    <property type="entry name" value="Leu-rich_rpt"/>
</dbReference>
<dbReference type="PANTHER" id="PTHR48005">
    <property type="entry name" value="LEUCINE RICH REPEAT KINASE 2"/>
    <property type="match status" value="1"/>
</dbReference>
<dbReference type="PANTHER" id="PTHR48005:SF44">
    <property type="entry name" value="MDIS1-INTERACTING RECEPTOR LIKE KINASE 2-LIKE ISOFORM X1"/>
    <property type="match status" value="1"/>
</dbReference>
<dbReference type="InterPro" id="IPR055414">
    <property type="entry name" value="LRR_R13L4/SHOC2-like"/>
</dbReference>
<feature type="transmembrane region" description="Helical" evidence="20">
    <location>
        <begin position="223"/>
        <end position="246"/>
    </location>
</feature>
<keyword evidence="16" id="KW-0675">Receptor</keyword>